<dbReference type="EMBL" id="LRPC01000012">
    <property type="protein sequence ID" value="KYG76099.1"/>
    <property type="molecule type" value="Genomic_DNA"/>
</dbReference>
<evidence type="ECO:0000256" key="5">
    <source>
        <dbReference type="ARBA" id="ARBA00023070"/>
    </source>
</evidence>
<accession>A0A150XBH9</accession>
<dbReference type="GO" id="GO:0009063">
    <property type="term" value="P:amino acid catabolic process"/>
    <property type="evidence" value="ECO:0007669"/>
    <property type="project" value="TreeGrafter"/>
</dbReference>
<dbReference type="SUPFAM" id="SSF51905">
    <property type="entry name" value="FAD/NAD(P)-binding domain"/>
    <property type="match status" value="1"/>
</dbReference>
<sequence length="622" mass="68466">MPWLIPNRSIKKDTLAGKAAKLMLAADTSAEEKIYYKYVDTPDFSYGLWKHKAGGSIATFDTKPTEKVAIIGAGLAGLSSAYELLKCGVEVSLFEASDRIGGRLYSKKFSKSDPEIAELGAMRFPPSEELLFDYFNQFKIATTPDFPDPLTVNTLISYKNNTYNVPANGDIPAEFDTVHAGWNDFAENGATIEYTDHTGTQKKVTLAAPNDIADALMIDADGNPKSTKVDPVEAWKSYMEVFLNKSLFDGLVTIFNGSNPPGGKAWNYPEDYERFASLGTGFGGFGPLYQVGFLEIMRLITNGLEVGQVFVPKGIETVAHRLYSEEVVLPDGTTAKVSDNTTRNCPIGGVYKSGDKIVVLDKSGKQVPGSPFDRVIVATTQRSMEIDSNLGLFDPFTLPEVGNVEPTMPTEVAQSIRDIHIMNSSKVFIRTKDKFWTSLKEGTRCILSDSLSANLYTLDYGGDYGVVLVSYVWGDQSIKQISFQNPKERLAMLKEALAPFAPDFIEHLNPLNDDYDQNVQFIDWELKPHYYGAFKLTRPGQDHYVQSAFFHYLEKSDSNAGQVYLAGDSISWTGGWTEGALQTGMNAACSLIQSIGGTLNSPGYNPMVSIKPDLYDYNQANG</sequence>
<dbReference type="InterPro" id="IPR050281">
    <property type="entry name" value="Flavin_monoamine_oxidase"/>
</dbReference>
<dbReference type="InterPro" id="IPR036188">
    <property type="entry name" value="FAD/NAD-bd_sf"/>
</dbReference>
<dbReference type="GO" id="GO:0009851">
    <property type="term" value="P:auxin biosynthetic process"/>
    <property type="evidence" value="ECO:0007669"/>
    <property type="project" value="UniProtKB-KW"/>
</dbReference>
<dbReference type="AlphaFoldDB" id="A0A150XBH9"/>
<dbReference type="Pfam" id="PF01593">
    <property type="entry name" value="Amino_oxidase"/>
    <property type="match status" value="1"/>
</dbReference>
<comment type="catalytic activity">
    <reaction evidence="6">
        <text>L-tryptophan + O2 = indole-3-acetamide + CO2 + H2O</text>
        <dbReference type="Rhea" id="RHEA:16165"/>
        <dbReference type="ChEBI" id="CHEBI:15377"/>
        <dbReference type="ChEBI" id="CHEBI:15379"/>
        <dbReference type="ChEBI" id="CHEBI:16031"/>
        <dbReference type="ChEBI" id="CHEBI:16526"/>
        <dbReference type="ChEBI" id="CHEBI:57912"/>
        <dbReference type="EC" id="1.13.12.3"/>
    </reaction>
</comment>
<dbReference type="PANTHER" id="PTHR10742:SF342">
    <property type="entry name" value="AMINE OXIDASE"/>
    <property type="match status" value="1"/>
</dbReference>
<dbReference type="OrthoDB" id="56323at2"/>
<dbReference type="STRING" id="333140.AWW68_09795"/>
<dbReference type="GO" id="GO:0001716">
    <property type="term" value="F:L-amino-acid oxidase activity"/>
    <property type="evidence" value="ECO:0007669"/>
    <property type="project" value="TreeGrafter"/>
</dbReference>
<evidence type="ECO:0000259" key="7">
    <source>
        <dbReference type="Pfam" id="PF01593"/>
    </source>
</evidence>
<feature type="domain" description="Amine oxidase" evidence="7">
    <location>
        <begin position="75"/>
        <end position="591"/>
    </location>
</feature>
<dbReference type="GO" id="GO:0050361">
    <property type="term" value="F:tryptophan 2-monooxygenase activity"/>
    <property type="evidence" value="ECO:0007669"/>
    <property type="project" value="UniProtKB-EC"/>
</dbReference>
<evidence type="ECO:0000256" key="6">
    <source>
        <dbReference type="ARBA" id="ARBA00047321"/>
    </source>
</evidence>
<comment type="pathway">
    <text evidence="1">Plant hormone metabolism; auxin biosynthesis.</text>
</comment>
<dbReference type="Gene3D" id="1.10.405.40">
    <property type="match status" value="1"/>
</dbReference>
<evidence type="ECO:0000313" key="9">
    <source>
        <dbReference type="Proteomes" id="UP000075606"/>
    </source>
</evidence>
<evidence type="ECO:0000313" key="8">
    <source>
        <dbReference type="EMBL" id="KYG76099.1"/>
    </source>
</evidence>
<dbReference type="Gene3D" id="3.50.50.60">
    <property type="entry name" value="FAD/NAD(P)-binding domain"/>
    <property type="match status" value="1"/>
</dbReference>
<dbReference type="RefSeq" id="WP_068220596.1">
    <property type="nucleotide sequence ID" value="NZ_CP139724.1"/>
</dbReference>
<dbReference type="EC" id="1.13.12.3" evidence="3"/>
<keyword evidence="9" id="KW-1185">Reference proteome</keyword>
<dbReference type="SUPFAM" id="SSF54373">
    <property type="entry name" value="FAD-linked reductases, C-terminal domain"/>
    <property type="match status" value="1"/>
</dbReference>
<evidence type="ECO:0000256" key="2">
    <source>
        <dbReference type="ARBA" id="ARBA00005833"/>
    </source>
</evidence>
<organism evidence="8 9">
    <name type="scientific">Roseivirga spongicola</name>
    <dbReference type="NCBI Taxonomy" id="333140"/>
    <lineage>
        <taxon>Bacteria</taxon>
        <taxon>Pseudomonadati</taxon>
        <taxon>Bacteroidota</taxon>
        <taxon>Cytophagia</taxon>
        <taxon>Cytophagales</taxon>
        <taxon>Roseivirgaceae</taxon>
        <taxon>Roseivirga</taxon>
    </lineage>
</organism>
<evidence type="ECO:0000256" key="3">
    <source>
        <dbReference type="ARBA" id="ARBA00012535"/>
    </source>
</evidence>
<comment type="similarity">
    <text evidence="2">Belongs to the tryptophan 2-monooxygenase family.</text>
</comment>
<reference evidence="8 9" key="1">
    <citation type="submission" date="2016-01" db="EMBL/GenBank/DDBJ databases">
        <title>Genome sequencing of Roseivirga spongicola UST030701-084.</title>
        <authorList>
            <person name="Selvaratnam C."/>
            <person name="Thevarajoo S."/>
            <person name="Goh K.M."/>
            <person name="Ee R."/>
            <person name="Chan K.-G."/>
            <person name="Chong C.S."/>
        </authorList>
    </citation>
    <scope>NUCLEOTIDE SEQUENCE [LARGE SCALE GENOMIC DNA]</scope>
    <source>
        <strain evidence="8 9">UST030701-084</strain>
    </source>
</reference>
<dbReference type="PRINTS" id="PR00419">
    <property type="entry name" value="ADXRDTASE"/>
</dbReference>
<keyword evidence="5" id="KW-0073">Auxin biosynthesis</keyword>
<dbReference type="Gene3D" id="3.90.660.10">
    <property type="match status" value="1"/>
</dbReference>
<gene>
    <name evidence="8" type="ORF">AWW68_09795</name>
</gene>
<comment type="caution">
    <text evidence="8">The sequence shown here is derived from an EMBL/GenBank/DDBJ whole genome shotgun (WGS) entry which is preliminary data.</text>
</comment>
<evidence type="ECO:0000256" key="1">
    <source>
        <dbReference type="ARBA" id="ARBA00004814"/>
    </source>
</evidence>
<evidence type="ECO:0000256" key="4">
    <source>
        <dbReference type="ARBA" id="ARBA00017871"/>
    </source>
</evidence>
<protein>
    <recommendedName>
        <fullName evidence="4">Tryptophan 2-monooxygenase</fullName>
        <ecNumber evidence="3">1.13.12.3</ecNumber>
    </recommendedName>
</protein>
<dbReference type="Proteomes" id="UP000075606">
    <property type="component" value="Unassembled WGS sequence"/>
</dbReference>
<name>A0A150XBH9_9BACT</name>
<dbReference type="PANTHER" id="PTHR10742">
    <property type="entry name" value="FLAVIN MONOAMINE OXIDASE"/>
    <property type="match status" value="1"/>
</dbReference>
<dbReference type="InterPro" id="IPR002937">
    <property type="entry name" value="Amino_oxidase"/>
</dbReference>
<proteinExistence type="inferred from homology"/>